<keyword evidence="2" id="KW-1185">Reference proteome</keyword>
<dbReference type="Gene3D" id="1.10.10.60">
    <property type="entry name" value="Homeodomain-like"/>
    <property type="match status" value="1"/>
</dbReference>
<evidence type="ECO:0000313" key="2">
    <source>
        <dbReference type="Proteomes" id="UP000564573"/>
    </source>
</evidence>
<dbReference type="AlphaFoldDB" id="A0A839XV99"/>
<proteinExistence type="predicted"/>
<dbReference type="EMBL" id="JACIBS010000009">
    <property type="protein sequence ID" value="MBB3665979.1"/>
    <property type="molecule type" value="Genomic_DNA"/>
</dbReference>
<comment type="caution">
    <text evidence="1">The sequence shown here is derived from an EMBL/GenBank/DDBJ whole genome shotgun (WGS) entry which is preliminary data.</text>
</comment>
<organism evidence="1 2">
    <name type="scientific">Prauserella sediminis</name>
    <dbReference type="NCBI Taxonomy" id="577680"/>
    <lineage>
        <taxon>Bacteria</taxon>
        <taxon>Bacillati</taxon>
        <taxon>Actinomycetota</taxon>
        <taxon>Actinomycetes</taxon>
        <taxon>Pseudonocardiales</taxon>
        <taxon>Pseudonocardiaceae</taxon>
        <taxon>Prauserella</taxon>
        <taxon>Prauserella salsuginis group</taxon>
    </lineage>
</organism>
<dbReference type="GO" id="GO:0003677">
    <property type="term" value="F:DNA binding"/>
    <property type="evidence" value="ECO:0007669"/>
    <property type="project" value="UniProtKB-KW"/>
</dbReference>
<accession>A0A839XV99</accession>
<protein>
    <submittedName>
        <fullName evidence="1">DNA-binding NarL/FixJ family response regulator</fullName>
    </submittedName>
</protein>
<evidence type="ECO:0000313" key="1">
    <source>
        <dbReference type="EMBL" id="MBB3665979.1"/>
    </source>
</evidence>
<name>A0A839XV99_9PSEU</name>
<dbReference type="RefSeq" id="WP_183787178.1">
    <property type="nucleotide sequence ID" value="NZ_JACIBS010000009.1"/>
</dbReference>
<sequence>MPTTREPLDHVAVTRVRELRNGDQLTKAELRCAVARLYADGYPVDAIARQLDVKSRNVRRDLRKCQGVKPQVHPVSVPNIVL</sequence>
<gene>
    <name evidence="1" type="ORF">FB384_004938</name>
</gene>
<keyword evidence="1" id="KW-0238">DNA-binding</keyword>
<reference evidence="1 2" key="1">
    <citation type="submission" date="2020-08" db="EMBL/GenBank/DDBJ databases">
        <title>Sequencing the genomes of 1000 actinobacteria strains.</title>
        <authorList>
            <person name="Klenk H.-P."/>
        </authorList>
    </citation>
    <scope>NUCLEOTIDE SEQUENCE [LARGE SCALE GENOMIC DNA]</scope>
    <source>
        <strain evidence="1 2">DSM 45267</strain>
    </source>
</reference>
<dbReference type="Proteomes" id="UP000564573">
    <property type="component" value="Unassembled WGS sequence"/>
</dbReference>